<dbReference type="Proteomes" id="UP000259273">
    <property type="component" value="Unassembled WGS sequence"/>
</dbReference>
<feature type="coiled-coil region" evidence="1">
    <location>
        <begin position="12"/>
        <end position="59"/>
    </location>
</feature>
<protein>
    <submittedName>
        <fullName evidence="2">Uncharacterized protein</fullName>
    </submittedName>
</protein>
<evidence type="ECO:0000256" key="1">
    <source>
        <dbReference type="SAM" id="Coils"/>
    </source>
</evidence>
<sequence>MTKSENTTGNTIIELAKQALALQQTIEDVQQRDSTSHLVQTLNEKQTALLEDLEALKITTLDEAVAKARVARMLYPGEPVSFPGGTMDERLAAEIVEFLGATNEGRMKSEENEEAPSRCPVVDLGEAVVLNERRTVEVDATDWEKTGEERLMSDLDEIHDHRIALRSLITHKQARSLDGAAIQIALIDGYAEELVSEETARERDAARRAIRRLVYSSVAAVQDRVEADCHVTSLFLPDCENPFKPAKWRSQMARQEESAALAEVEAYKRRSDAQA</sequence>
<dbReference type="EMBL" id="DMND01000161">
    <property type="protein sequence ID" value="HAN28395.1"/>
    <property type="molecule type" value="Genomic_DNA"/>
</dbReference>
<organism evidence="2 3">
    <name type="scientific">Haliea salexigens</name>
    <dbReference type="NCBI Taxonomy" id="287487"/>
    <lineage>
        <taxon>Bacteria</taxon>
        <taxon>Pseudomonadati</taxon>
        <taxon>Pseudomonadota</taxon>
        <taxon>Gammaproteobacteria</taxon>
        <taxon>Cellvibrionales</taxon>
        <taxon>Halieaceae</taxon>
        <taxon>Haliea</taxon>
    </lineage>
</organism>
<dbReference type="AlphaFoldDB" id="A0A3C1KP02"/>
<reference evidence="2 3" key="1">
    <citation type="journal article" date="2018" name="Nat. Biotechnol.">
        <title>A standardized bacterial taxonomy based on genome phylogeny substantially revises the tree of life.</title>
        <authorList>
            <person name="Parks D.H."/>
            <person name="Chuvochina M."/>
            <person name="Waite D.W."/>
            <person name="Rinke C."/>
            <person name="Skarshewski A."/>
            <person name="Chaumeil P.A."/>
            <person name="Hugenholtz P."/>
        </authorList>
    </citation>
    <scope>NUCLEOTIDE SEQUENCE [LARGE SCALE GENOMIC DNA]</scope>
    <source>
        <strain evidence="2">UBA9158</strain>
    </source>
</reference>
<keyword evidence="1" id="KW-0175">Coiled coil</keyword>
<gene>
    <name evidence="2" type="ORF">DCP75_11880</name>
</gene>
<evidence type="ECO:0000313" key="2">
    <source>
        <dbReference type="EMBL" id="HAN28395.1"/>
    </source>
</evidence>
<comment type="caution">
    <text evidence="2">The sequence shown here is derived from an EMBL/GenBank/DDBJ whole genome shotgun (WGS) entry which is preliminary data.</text>
</comment>
<evidence type="ECO:0000313" key="3">
    <source>
        <dbReference type="Proteomes" id="UP000259273"/>
    </source>
</evidence>
<accession>A0A3C1KP02</accession>
<name>A0A3C1KP02_9GAMM</name>
<proteinExistence type="predicted"/>